<reference evidence="1" key="1">
    <citation type="submission" date="2024-02" db="EMBL/GenBank/DDBJ databases">
        <title>Metagenome Assembled Genome of Zalaria obscura JY119.</title>
        <authorList>
            <person name="Vighnesh L."/>
            <person name="Jagadeeshwari U."/>
            <person name="Venkata Ramana C."/>
            <person name="Sasikala C."/>
        </authorList>
    </citation>
    <scope>NUCLEOTIDE SEQUENCE</scope>
    <source>
        <strain evidence="1">JY119</strain>
    </source>
</reference>
<proteinExistence type="predicted"/>
<gene>
    <name evidence="1" type="ORF">M8818_006513</name>
</gene>
<sequence>MAETLPYWAMNVPEDQRPTSCPDYLVNANEKDRRILSTPDSEYHRMTWPEVKDIIHRNRIDLFQRVPSDLRRYLGYTAKLKKDYGSVMNFVVLERLKWKDLVPSGPPFTNPDDIKILWNDWPYGIDEKIVHLVVWVKFDLEDDPATDDLTPRARQEIDEPGIRPRDHEQRCASRGEDRGD</sequence>
<evidence type="ECO:0000313" key="1">
    <source>
        <dbReference type="EMBL" id="KAK8198646.1"/>
    </source>
</evidence>
<name>A0ACC3S7U4_9PEZI</name>
<dbReference type="Proteomes" id="UP001320706">
    <property type="component" value="Unassembled WGS sequence"/>
</dbReference>
<accession>A0ACC3S7U4</accession>
<comment type="caution">
    <text evidence="1">The sequence shown here is derived from an EMBL/GenBank/DDBJ whole genome shotgun (WGS) entry which is preliminary data.</text>
</comment>
<organism evidence="1 2">
    <name type="scientific">Zalaria obscura</name>
    <dbReference type="NCBI Taxonomy" id="2024903"/>
    <lineage>
        <taxon>Eukaryota</taxon>
        <taxon>Fungi</taxon>
        <taxon>Dikarya</taxon>
        <taxon>Ascomycota</taxon>
        <taxon>Pezizomycotina</taxon>
        <taxon>Dothideomycetes</taxon>
        <taxon>Dothideomycetidae</taxon>
        <taxon>Dothideales</taxon>
        <taxon>Zalariaceae</taxon>
        <taxon>Zalaria</taxon>
    </lineage>
</organism>
<protein>
    <submittedName>
        <fullName evidence="1">Uncharacterized protein</fullName>
    </submittedName>
</protein>
<keyword evidence="2" id="KW-1185">Reference proteome</keyword>
<dbReference type="EMBL" id="JAMKPW020000040">
    <property type="protein sequence ID" value="KAK8198646.1"/>
    <property type="molecule type" value="Genomic_DNA"/>
</dbReference>
<evidence type="ECO:0000313" key="2">
    <source>
        <dbReference type="Proteomes" id="UP001320706"/>
    </source>
</evidence>